<dbReference type="STRING" id="489703.SAMN04488038_110140"/>
<dbReference type="Proteomes" id="UP000199233">
    <property type="component" value="Unassembled WGS sequence"/>
</dbReference>
<evidence type="ECO:0000256" key="3">
    <source>
        <dbReference type="ARBA" id="ARBA00011284"/>
    </source>
</evidence>
<evidence type="ECO:0000256" key="1">
    <source>
        <dbReference type="ARBA" id="ARBA00002247"/>
    </source>
</evidence>
<dbReference type="OrthoDB" id="9811868at2"/>
<dbReference type="HAMAP" id="MF_00529">
    <property type="entry name" value="NifW"/>
    <property type="match status" value="1"/>
</dbReference>
<sequence length="115" mass="13356">MSDLDQHLAHLSAAEEFFNFFGLPFEQSVLNVNRLHILKRFNQYLRQQGRGEALDSEARVEHYRQLLQRAYADFLRSTPAQEKVFKVFQDAEGKSISLDTLKASLREAKDKQPCL</sequence>
<dbReference type="RefSeq" id="WP_093287144.1">
    <property type="nucleotide sequence ID" value="NZ_FOFS01000010.1"/>
</dbReference>
<reference evidence="7 8" key="1">
    <citation type="submission" date="2016-10" db="EMBL/GenBank/DDBJ databases">
        <authorList>
            <person name="de Groot N.N."/>
        </authorList>
    </citation>
    <scope>NUCLEOTIDE SEQUENCE [LARGE SCALE GENOMIC DNA]</scope>
    <source>
        <strain evidence="7 8">DSM 25927</strain>
    </source>
</reference>
<comment type="similarity">
    <text evidence="2 6">Belongs to the NifW family.</text>
</comment>
<dbReference type="Pfam" id="PF03206">
    <property type="entry name" value="NifW"/>
    <property type="match status" value="1"/>
</dbReference>
<evidence type="ECO:0000313" key="8">
    <source>
        <dbReference type="Proteomes" id="UP000199233"/>
    </source>
</evidence>
<keyword evidence="8" id="KW-1185">Reference proteome</keyword>
<dbReference type="GO" id="GO:0009399">
    <property type="term" value="P:nitrogen fixation"/>
    <property type="evidence" value="ECO:0007669"/>
    <property type="project" value="UniProtKB-UniRule"/>
</dbReference>
<comment type="function">
    <text evidence="1 6">May protect the nitrogenase Fe-Mo protein from oxidative damage.</text>
</comment>
<comment type="subunit">
    <text evidence="3 6">Homotrimer; associates with NifD.</text>
</comment>
<evidence type="ECO:0000256" key="4">
    <source>
        <dbReference type="ARBA" id="ARBA00016274"/>
    </source>
</evidence>
<dbReference type="PIRSF" id="PIRSF005790">
    <property type="entry name" value="NifW"/>
    <property type="match status" value="1"/>
</dbReference>
<dbReference type="EMBL" id="FOFS01000010">
    <property type="protein sequence ID" value="SEQ76884.1"/>
    <property type="molecule type" value="Genomic_DNA"/>
</dbReference>
<accession>A0A1H9IQL9</accession>
<protein>
    <recommendedName>
        <fullName evidence="4 6">Nitrogenase-stabilizing/protective protein NifW</fullName>
    </recommendedName>
</protein>
<evidence type="ECO:0000256" key="6">
    <source>
        <dbReference type="HAMAP-Rule" id="MF_00529"/>
    </source>
</evidence>
<evidence type="ECO:0000313" key="7">
    <source>
        <dbReference type="EMBL" id="SEQ76884.1"/>
    </source>
</evidence>
<gene>
    <name evidence="6" type="primary">nifW</name>
    <name evidence="7" type="ORF">SAMN04488038_110140</name>
</gene>
<evidence type="ECO:0000256" key="5">
    <source>
        <dbReference type="ARBA" id="ARBA00023231"/>
    </source>
</evidence>
<dbReference type="AlphaFoldDB" id="A0A1H9IQL9"/>
<name>A0A1H9IQL9_9GAMM</name>
<proteinExistence type="inferred from homology"/>
<dbReference type="InterPro" id="IPR004893">
    <property type="entry name" value="NifW"/>
</dbReference>
<organism evidence="7 8">
    <name type="scientific">Solimonas aquatica</name>
    <dbReference type="NCBI Taxonomy" id="489703"/>
    <lineage>
        <taxon>Bacteria</taxon>
        <taxon>Pseudomonadati</taxon>
        <taxon>Pseudomonadota</taxon>
        <taxon>Gammaproteobacteria</taxon>
        <taxon>Nevskiales</taxon>
        <taxon>Nevskiaceae</taxon>
        <taxon>Solimonas</taxon>
    </lineage>
</organism>
<keyword evidence="5 6" id="KW-0535">Nitrogen fixation</keyword>
<evidence type="ECO:0000256" key="2">
    <source>
        <dbReference type="ARBA" id="ARBA00008351"/>
    </source>
</evidence>